<feature type="compositionally biased region" description="Basic and acidic residues" evidence="1">
    <location>
        <begin position="611"/>
        <end position="621"/>
    </location>
</feature>
<dbReference type="GO" id="GO:0031505">
    <property type="term" value="P:fungal-type cell wall organization"/>
    <property type="evidence" value="ECO:0007669"/>
    <property type="project" value="TreeGrafter"/>
</dbReference>
<feature type="region of interest" description="Disordered" evidence="1">
    <location>
        <begin position="1"/>
        <end position="51"/>
    </location>
</feature>
<dbReference type="AlphaFoldDB" id="A0AAE1LUX6"/>
<dbReference type="RefSeq" id="XP_062750276.1">
    <property type="nucleotide sequence ID" value="XM_062894887.1"/>
</dbReference>
<dbReference type="GO" id="GO:0005946">
    <property type="term" value="C:alpha,alpha-trehalose-phosphate synthase complex (UDP-forming)"/>
    <property type="evidence" value="ECO:0007669"/>
    <property type="project" value="TreeGrafter"/>
</dbReference>
<dbReference type="Pfam" id="PF00982">
    <property type="entry name" value="Glyco_transf_20"/>
    <property type="match status" value="1"/>
</dbReference>
<feature type="region of interest" description="Disordered" evidence="1">
    <location>
        <begin position="549"/>
        <end position="679"/>
    </location>
</feature>
<name>A0AAE1LUX6_9HYPO</name>
<dbReference type="SUPFAM" id="SSF53756">
    <property type="entry name" value="UDP-Glycosyltransferase/glycogen phosphorylase"/>
    <property type="match status" value="1"/>
</dbReference>
<dbReference type="GO" id="GO:0004805">
    <property type="term" value="F:trehalose-phosphatase activity"/>
    <property type="evidence" value="ECO:0007669"/>
    <property type="project" value="TreeGrafter"/>
</dbReference>
<feature type="compositionally biased region" description="Low complexity" evidence="1">
    <location>
        <begin position="549"/>
        <end position="576"/>
    </location>
</feature>
<dbReference type="GeneID" id="87914791"/>
<protein>
    <submittedName>
        <fullName evidence="2">CAZyme family GT20</fullName>
    </submittedName>
</protein>
<dbReference type="GO" id="GO:0003825">
    <property type="term" value="F:alpha,alpha-trehalose-phosphate synthase (UDP-forming) activity"/>
    <property type="evidence" value="ECO:0007669"/>
    <property type="project" value="TreeGrafter"/>
</dbReference>
<dbReference type="PANTHER" id="PTHR10788">
    <property type="entry name" value="TREHALOSE-6-PHOSPHATE SYNTHASE"/>
    <property type="match status" value="1"/>
</dbReference>
<feature type="region of interest" description="Disordered" evidence="1">
    <location>
        <begin position="122"/>
        <end position="149"/>
    </location>
</feature>
<feature type="compositionally biased region" description="Basic and acidic residues" evidence="1">
    <location>
        <begin position="30"/>
        <end position="40"/>
    </location>
</feature>
<evidence type="ECO:0000256" key="1">
    <source>
        <dbReference type="SAM" id="MobiDB-lite"/>
    </source>
</evidence>
<dbReference type="GO" id="GO:0034605">
    <property type="term" value="P:cellular response to heat"/>
    <property type="evidence" value="ECO:0007669"/>
    <property type="project" value="TreeGrafter"/>
</dbReference>
<accession>A0AAE1LUX6</accession>
<keyword evidence="3" id="KW-1185">Reference proteome</keyword>
<evidence type="ECO:0000313" key="3">
    <source>
        <dbReference type="Proteomes" id="UP001273209"/>
    </source>
</evidence>
<feature type="compositionally biased region" description="Low complexity" evidence="1">
    <location>
        <begin position="592"/>
        <end position="604"/>
    </location>
</feature>
<comment type="caution">
    <text evidence="2">The sequence shown here is derived from an EMBL/GenBank/DDBJ whole genome shotgun (WGS) entry which is preliminary data.</text>
</comment>
<dbReference type="Gene3D" id="3.40.50.2000">
    <property type="entry name" value="Glycogen Phosphorylase B"/>
    <property type="match status" value="2"/>
</dbReference>
<proteinExistence type="predicted"/>
<organism evidence="2 3">
    <name type="scientific">Trichoderma aggressivum f. europaeum</name>
    <dbReference type="NCBI Taxonomy" id="173218"/>
    <lineage>
        <taxon>Eukaryota</taxon>
        <taxon>Fungi</taxon>
        <taxon>Dikarya</taxon>
        <taxon>Ascomycota</taxon>
        <taxon>Pezizomycotina</taxon>
        <taxon>Sordariomycetes</taxon>
        <taxon>Hypocreomycetidae</taxon>
        <taxon>Hypocreales</taxon>
        <taxon>Hypocreaceae</taxon>
        <taxon>Trichoderma</taxon>
    </lineage>
</organism>
<dbReference type="GO" id="GO:0005992">
    <property type="term" value="P:trehalose biosynthetic process"/>
    <property type="evidence" value="ECO:0007669"/>
    <property type="project" value="InterPro"/>
</dbReference>
<dbReference type="Proteomes" id="UP001273209">
    <property type="component" value="Unassembled WGS sequence"/>
</dbReference>
<dbReference type="PANTHER" id="PTHR10788:SF123">
    <property type="entry name" value="TREHALOSE-PHOSPHATASE"/>
    <property type="match status" value="1"/>
</dbReference>
<reference evidence="2" key="1">
    <citation type="submission" date="2023-11" db="EMBL/GenBank/DDBJ databases">
        <title>The genome sequences of three competitors of mushroom-forming fungi.</title>
        <authorList>
            <person name="Beijen E."/>
            <person name="Ohm R.A."/>
        </authorList>
    </citation>
    <scope>NUCLEOTIDE SEQUENCE</scope>
    <source>
        <strain evidence="2">CBS 100526</strain>
    </source>
</reference>
<sequence>MDDEHHDSDQPGESYFSAQSDNSGDVPGRSSEDPDQRLHSEAPQPSSEYSHVPLDPAIALGLSGRVISVTFTVPFVLRGPGDHCERWEVSPRSRIEHSVQYDILSHLTSAKGAQAHITIGWTGEISGSDPTHSDHHGDPNPWLSNDPDASAKPTHNAFVRCFNEQLLEEVLNWEPMTTASIWMAGQIATGEGGWPDYLVLMDAFAAKVCEYYRPGDIVMVHDYALMALPQILRNRLPNIHLTFSLHAGCPSSIPPGTNVEVLSQVLQGALGSDLITFQSSIHHDQFLGWCAQEAFEWAPYVDSLVAEVAKACFVHPMAIDTSRVISTAESEDVSQIYDSLKSSFADKKIIVSYNTVGYHEETAHVARAFDRLETQFPEWKGKVVFLQITSLPCWYKEEEASGPHETLVDALAARNNNSEPRKWSFKGRLSEEEHYALLRASDTTIFPFAPEGLMKAGLDFLLCHQGSNKRPVISDASPLRFQQQRVILFPRGDVDGIARALNKALEDASERSEGFEDPEGSEVAEVAEVSEVAEGHEGYEVVEVAEGYEGSECSENSEGSESFETPESPGSPGSSENPERPESPDQTPTIPPEQLEPLTLPTAEEWVDSDPTERGETRPDGGDGDERDDWTANMDDWSDEVAGSDLNDGGEGWSAASGHGDGEDLGSTSRTTPEPDDGN</sequence>
<evidence type="ECO:0000313" key="2">
    <source>
        <dbReference type="EMBL" id="KAK4060459.1"/>
    </source>
</evidence>
<gene>
    <name evidence="2" type="ORF">Triagg1_10778</name>
</gene>
<dbReference type="InterPro" id="IPR001830">
    <property type="entry name" value="Glyco_trans_20"/>
</dbReference>
<dbReference type="GO" id="GO:0005829">
    <property type="term" value="C:cytosol"/>
    <property type="evidence" value="ECO:0007669"/>
    <property type="project" value="TreeGrafter"/>
</dbReference>
<dbReference type="EMBL" id="JAWRVG010000085">
    <property type="protein sequence ID" value="KAK4060459.1"/>
    <property type="molecule type" value="Genomic_DNA"/>
</dbReference>